<feature type="domain" description="HTH araC/xylS-type" evidence="4">
    <location>
        <begin position="213"/>
        <end position="311"/>
    </location>
</feature>
<proteinExistence type="predicted"/>
<keyword evidence="6" id="KW-1185">Reference proteome</keyword>
<dbReference type="Pfam" id="PF12833">
    <property type="entry name" value="HTH_18"/>
    <property type="match status" value="1"/>
</dbReference>
<name>A0ABS2TSA1_9ACTN</name>
<dbReference type="PRINTS" id="PR00032">
    <property type="entry name" value="HTHARAC"/>
</dbReference>
<dbReference type="Gene3D" id="2.60.120.10">
    <property type="entry name" value="Jelly Rolls"/>
    <property type="match status" value="1"/>
</dbReference>
<evidence type="ECO:0000256" key="3">
    <source>
        <dbReference type="ARBA" id="ARBA00023163"/>
    </source>
</evidence>
<dbReference type="InterPro" id="IPR011051">
    <property type="entry name" value="RmlC_Cupin_sf"/>
</dbReference>
<organism evidence="5 6">
    <name type="scientific">Actinacidiphila acididurans</name>
    <dbReference type="NCBI Taxonomy" id="2784346"/>
    <lineage>
        <taxon>Bacteria</taxon>
        <taxon>Bacillati</taxon>
        <taxon>Actinomycetota</taxon>
        <taxon>Actinomycetes</taxon>
        <taxon>Kitasatosporales</taxon>
        <taxon>Streptomycetaceae</taxon>
        <taxon>Actinacidiphila</taxon>
    </lineage>
</organism>
<evidence type="ECO:0000256" key="1">
    <source>
        <dbReference type="ARBA" id="ARBA00023015"/>
    </source>
</evidence>
<accession>A0ABS2TSA1</accession>
<evidence type="ECO:0000256" key="2">
    <source>
        <dbReference type="ARBA" id="ARBA00023125"/>
    </source>
</evidence>
<dbReference type="InterPro" id="IPR009057">
    <property type="entry name" value="Homeodomain-like_sf"/>
</dbReference>
<protein>
    <submittedName>
        <fullName evidence="5">AraC family transcriptional regulator</fullName>
    </submittedName>
</protein>
<evidence type="ECO:0000313" key="6">
    <source>
        <dbReference type="Proteomes" id="UP000749040"/>
    </source>
</evidence>
<dbReference type="SUPFAM" id="SSF51182">
    <property type="entry name" value="RmlC-like cupins"/>
    <property type="match status" value="1"/>
</dbReference>
<dbReference type="SMART" id="SM00342">
    <property type="entry name" value="HTH_ARAC"/>
    <property type="match status" value="1"/>
</dbReference>
<keyword evidence="1" id="KW-0805">Transcription regulation</keyword>
<dbReference type="PANTHER" id="PTHR46796">
    <property type="entry name" value="HTH-TYPE TRANSCRIPTIONAL ACTIVATOR RHAS-RELATED"/>
    <property type="match status" value="1"/>
</dbReference>
<dbReference type="Proteomes" id="UP000749040">
    <property type="component" value="Unassembled WGS sequence"/>
</dbReference>
<keyword evidence="3" id="KW-0804">Transcription</keyword>
<dbReference type="InterPro" id="IPR032783">
    <property type="entry name" value="AraC_lig"/>
</dbReference>
<dbReference type="RefSeq" id="WP_205358079.1">
    <property type="nucleotide sequence ID" value="NZ_JADKYB010000008.1"/>
</dbReference>
<comment type="caution">
    <text evidence="5">The sequence shown here is derived from an EMBL/GenBank/DDBJ whole genome shotgun (WGS) entry which is preliminary data.</text>
</comment>
<dbReference type="PANTHER" id="PTHR46796:SF7">
    <property type="entry name" value="ARAC FAMILY TRANSCRIPTIONAL REGULATOR"/>
    <property type="match status" value="1"/>
</dbReference>
<keyword evidence="2" id="KW-0238">DNA-binding</keyword>
<dbReference type="Pfam" id="PF12852">
    <property type="entry name" value="Cupin_6"/>
    <property type="match status" value="1"/>
</dbReference>
<dbReference type="Gene3D" id="1.10.10.60">
    <property type="entry name" value="Homeodomain-like"/>
    <property type="match status" value="1"/>
</dbReference>
<dbReference type="InterPro" id="IPR050204">
    <property type="entry name" value="AraC_XylS_family_regulators"/>
</dbReference>
<dbReference type="PROSITE" id="PS01124">
    <property type="entry name" value="HTH_ARAC_FAMILY_2"/>
    <property type="match status" value="1"/>
</dbReference>
<dbReference type="SUPFAM" id="SSF46689">
    <property type="entry name" value="Homeodomain-like"/>
    <property type="match status" value="2"/>
</dbReference>
<sequence length="317" mass="33036">MLAVLKVLKVLMDAISTLIRLARLEATLDVRCLLTGGHVLDNPPRRTGEVPFHVLLEGRCVAETGGRTVELRAGDVLVLPRAGQHRVRVDVSGSPVPAERYEGASVATLRGTAAPAVDLFCGHYTFRPGAGELLFAGLPDVLHASFGTAADSPLRLLGELMRKEAAFDGPGAGALLASLCEALLALVLRGDGGSPSAAAVPPPWTAVADPGLRAVIDAVVHAPHEPWTIAGLARVAGVSRATLVRHFSAATGMGVADFLTRTRMTVAADLLTTTDRGVDDIAASVGYRSPSAFGRAFRAVTGTTPARWRRSAVAPGR</sequence>
<gene>
    <name evidence="5" type="ORF">ITX44_17015</name>
</gene>
<dbReference type="EMBL" id="JADKYB010000008">
    <property type="protein sequence ID" value="MBM9506220.1"/>
    <property type="molecule type" value="Genomic_DNA"/>
</dbReference>
<dbReference type="InterPro" id="IPR014710">
    <property type="entry name" value="RmlC-like_jellyroll"/>
</dbReference>
<dbReference type="InterPro" id="IPR020449">
    <property type="entry name" value="Tscrpt_reg_AraC-type_HTH"/>
</dbReference>
<evidence type="ECO:0000259" key="4">
    <source>
        <dbReference type="PROSITE" id="PS01124"/>
    </source>
</evidence>
<dbReference type="InterPro" id="IPR018062">
    <property type="entry name" value="HTH_AraC-typ_CS"/>
</dbReference>
<evidence type="ECO:0000313" key="5">
    <source>
        <dbReference type="EMBL" id="MBM9506220.1"/>
    </source>
</evidence>
<dbReference type="PROSITE" id="PS00041">
    <property type="entry name" value="HTH_ARAC_FAMILY_1"/>
    <property type="match status" value="1"/>
</dbReference>
<dbReference type="InterPro" id="IPR018060">
    <property type="entry name" value="HTH_AraC"/>
</dbReference>
<reference evidence="5 6" key="1">
    <citation type="submission" date="2021-01" db="EMBL/GenBank/DDBJ databases">
        <title>Streptomyces acididurans sp. nov., isolated from a peat swamp forest soil.</title>
        <authorList>
            <person name="Chantavorakit T."/>
            <person name="Duangmal K."/>
        </authorList>
    </citation>
    <scope>NUCLEOTIDE SEQUENCE [LARGE SCALE GENOMIC DNA]</scope>
    <source>
        <strain evidence="5 6">KK5PA1</strain>
    </source>
</reference>